<proteinExistence type="predicted"/>
<name>A0A8H5M8S0_9AGAR</name>
<dbReference type="Gene3D" id="1.10.10.10">
    <property type="entry name" value="Winged helix-like DNA-binding domain superfamily/Winged helix DNA-binding domain"/>
    <property type="match status" value="1"/>
</dbReference>
<gene>
    <name evidence="5" type="ORF">D9615_001027</name>
</gene>
<dbReference type="InterPro" id="IPR036388">
    <property type="entry name" value="WH-like_DNA-bd_sf"/>
</dbReference>
<evidence type="ECO:0000256" key="3">
    <source>
        <dbReference type="ARBA" id="ARBA00022691"/>
    </source>
</evidence>
<comment type="caution">
    <text evidence="5">The sequence shown here is derived from an EMBL/GenBank/DDBJ whole genome shotgun (WGS) entry which is preliminary data.</text>
</comment>
<evidence type="ECO:0000313" key="6">
    <source>
        <dbReference type="Proteomes" id="UP000565441"/>
    </source>
</evidence>
<evidence type="ECO:0000256" key="1">
    <source>
        <dbReference type="ARBA" id="ARBA00022603"/>
    </source>
</evidence>
<protein>
    <recommendedName>
        <fullName evidence="4">O-methyltransferase C-terminal domain-containing protein</fullName>
    </recommendedName>
</protein>
<organism evidence="5 6">
    <name type="scientific">Tricholomella constricta</name>
    <dbReference type="NCBI Taxonomy" id="117010"/>
    <lineage>
        <taxon>Eukaryota</taxon>
        <taxon>Fungi</taxon>
        <taxon>Dikarya</taxon>
        <taxon>Basidiomycota</taxon>
        <taxon>Agaricomycotina</taxon>
        <taxon>Agaricomycetes</taxon>
        <taxon>Agaricomycetidae</taxon>
        <taxon>Agaricales</taxon>
        <taxon>Tricholomatineae</taxon>
        <taxon>Lyophyllaceae</taxon>
        <taxon>Tricholomella</taxon>
    </lineage>
</organism>
<dbReference type="InterPro" id="IPR029063">
    <property type="entry name" value="SAM-dependent_MTases_sf"/>
</dbReference>
<dbReference type="SUPFAM" id="SSF53335">
    <property type="entry name" value="S-adenosyl-L-methionine-dependent methyltransferases"/>
    <property type="match status" value="1"/>
</dbReference>
<dbReference type="GO" id="GO:0032259">
    <property type="term" value="P:methylation"/>
    <property type="evidence" value="ECO:0007669"/>
    <property type="project" value="UniProtKB-KW"/>
</dbReference>
<keyword evidence="2" id="KW-0808">Transferase</keyword>
<dbReference type="EMBL" id="JAACJP010000004">
    <property type="protein sequence ID" value="KAF5385013.1"/>
    <property type="molecule type" value="Genomic_DNA"/>
</dbReference>
<evidence type="ECO:0000256" key="2">
    <source>
        <dbReference type="ARBA" id="ARBA00022679"/>
    </source>
</evidence>
<dbReference type="Proteomes" id="UP000565441">
    <property type="component" value="Unassembled WGS sequence"/>
</dbReference>
<evidence type="ECO:0000313" key="5">
    <source>
        <dbReference type="EMBL" id="KAF5385013.1"/>
    </source>
</evidence>
<sequence>MTTNQFVPTPVTIAEQILQLSKSNFDASNPQDDLLVLYNAKIRMQELCDSLLQTVLGRLEYTVLLAESCQESSALGFVTALTVPDIIGDETATVAELSKASGADARFLSIAMSCLLKHNYFEEVGGFGTQVYKNNHLSDILREGHSESVKDAVGFMYAIFYKHNSPVDHDTNSCDEGFKATSYLLEASKPSPNEEPRLPAVNLAFGFDKTVFEWMSDQEWRGRRMGKAMQQLHRMANGNVVADYAWNQLVSPVVDIGGGIGSLELALLKEEQNKALKFTIFDIPKTIENAKKTWTTQPETAASRVSFAPGNFLAPTLDETCIPRGQPTYLIRHVLHDWTDDQVVSILRNVREAMLAIPGPDPNVKLVVCEMLLRDTSSRFVRTTSMQLLALNNGVTRTEVEMVKLVEKSGFRVNRVHHMRAVDSIIEAIPES</sequence>
<dbReference type="Pfam" id="PF00891">
    <property type="entry name" value="Methyltransf_2"/>
    <property type="match status" value="1"/>
</dbReference>
<dbReference type="InterPro" id="IPR001077">
    <property type="entry name" value="COMT_C"/>
</dbReference>
<dbReference type="PROSITE" id="PS51683">
    <property type="entry name" value="SAM_OMT_II"/>
    <property type="match status" value="1"/>
</dbReference>
<dbReference type="OrthoDB" id="1606438at2759"/>
<keyword evidence="6" id="KW-1185">Reference proteome</keyword>
<evidence type="ECO:0000259" key="4">
    <source>
        <dbReference type="Pfam" id="PF00891"/>
    </source>
</evidence>
<keyword evidence="3" id="KW-0949">S-adenosyl-L-methionine</keyword>
<dbReference type="PANTHER" id="PTHR43712:SF2">
    <property type="entry name" value="O-METHYLTRANSFERASE CICE"/>
    <property type="match status" value="1"/>
</dbReference>
<feature type="domain" description="O-methyltransferase C-terminal" evidence="4">
    <location>
        <begin position="204"/>
        <end position="412"/>
    </location>
</feature>
<dbReference type="SUPFAM" id="SSF46785">
    <property type="entry name" value="Winged helix' DNA-binding domain"/>
    <property type="match status" value="1"/>
</dbReference>
<dbReference type="InterPro" id="IPR016461">
    <property type="entry name" value="COMT-like"/>
</dbReference>
<dbReference type="PANTHER" id="PTHR43712">
    <property type="entry name" value="PUTATIVE (AFU_ORTHOLOGUE AFUA_4G14580)-RELATED"/>
    <property type="match status" value="1"/>
</dbReference>
<reference evidence="5 6" key="1">
    <citation type="journal article" date="2020" name="ISME J.">
        <title>Uncovering the hidden diversity of litter-decomposition mechanisms in mushroom-forming fungi.</title>
        <authorList>
            <person name="Floudas D."/>
            <person name="Bentzer J."/>
            <person name="Ahren D."/>
            <person name="Johansson T."/>
            <person name="Persson P."/>
            <person name="Tunlid A."/>
        </authorList>
    </citation>
    <scope>NUCLEOTIDE SEQUENCE [LARGE SCALE GENOMIC DNA]</scope>
    <source>
        <strain evidence="5 6">CBS 661.87</strain>
    </source>
</reference>
<keyword evidence="1" id="KW-0489">Methyltransferase</keyword>
<dbReference type="InterPro" id="IPR036390">
    <property type="entry name" value="WH_DNA-bd_sf"/>
</dbReference>
<dbReference type="AlphaFoldDB" id="A0A8H5M8S0"/>
<dbReference type="GO" id="GO:0008171">
    <property type="term" value="F:O-methyltransferase activity"/>
    <property type="evidence" value="ECO:0007669"/>
    <property type="project" value="InterPro"/>
</dbReference>
<accession>A0A8H5M8S0</accession>
<dbReference type="Gene3D" id="3.40.50.150">
    <property type="entry name" value="Vaccinia Virus protein VP39"/>
    <property type="match status" value="1"/>
</dbReference>